<feature type="chain" id="PRO_5046148475" evidence="1">
    <location>
        <begin position="20"/>
        <end position="529"/>
    </location>
</feature>
<evidence type="ECO:0000313" key="3">
    <source>
        <dbReference type="Proteomes" id="UP000644147"/>
    </source>
</evidence>
<keyword evidence="1" id="KW-0732">Signal</keyword>
<keyword evidence="3" id="KW-1185">Reference proteome</keyword>
<feature type="signal peptide" evidence="1">
    <location>
        <begin position="1"/>
        <end position="19"/>
    </location>
</feature>
<evidence type="ECO:0000313" key="2">
    <source>
        <dbReference type="EMBL" id="MBK0402841.1"/>
    </source>
</evidence>
<proteinExistence type="predicted"/>
<sequence>MPKSLAFFLLSLLFCFSCARKNFYQPSALTDPGQKAAIAAGNTPDSVVVTVGRHYKKGFLQNIFFGKHYRELWATPVKLPVYHMAEEKGGLKPVSLGGGFQTTSLTLKNKEDRIFVLRSLDKDPQKTLPKSLRGTFLVNVLRDQTSAANPFAPVVLPALSEAAGVFHTNPQLFYVAENDSSFGKFAPRILGKVMMLEEKFDGEENIIPAFGNATNLVDSEKLLENRFKKNNHHFDQQLFARSRLFDILIGDWDRHEGQWQWAVYENGAENLYKPIPKDRDQAFYRFNDGIITWLASKAPVLKKFQTFHHHYGNLSGWLFNAQFIDARALNEVTREDWLQHAETMKTALTDAVIEDAIANFPKPVYQKQGAETIARLKSRRDKLPDAALKIYKILAKEVTVAGSDEKEKFVVKRLPSGETSVEVFRDEKNSNRRIYARVFKPSETRRIILHGLGGKDSFEFSGEAGKAIEVAVYGGEAEDELEDESKVKGWGKTIKVYDTKRGIVMEKTSETKKRLSSDVAVHAFDREGL</sequence>
<gene>
    <name evidence="2" type="ORF">I5M27_07570</name>
</gene>
<accession>A0ABS1C0B1</accession>
<comment type="caution">
    <text evidence="2">The sequence shown here is derived from an EMBL/GenBank/DDBJ whole genome shotgun (WGS) entry which is preliminary data.</text>
</comment>
<reference evidence="2 3" key="1">
    <citation type="submission" date="2020-12" db="EMBL/GenBank/DDBJ databases">
        <title>Bacterial novel species Adhaeribacter sp. BT258 isolated from soil.</title>
        <authorList>
            <person name="Jung H.-Y."/>
        </authorList>
    </citation>
    <scope>NUCLEOTIDE SEQUENCE [LARGE SCALE GENOMIC DNA]</scope>
    <source>
        <strain evidence="2 3">BT258</strain>
    </source>
</reference>
<dbReference type="RefSeq" id="WP_200505598.1">
    <property type="nucleotide sequence ID" value="NZ_JAEHFX010000003.1"/>
</dbReference>
<dbReference type="Proteomes" id="UP000644147">
    <property type="component" value="Unassembled WGS sequence"/>
</dbReference>
<name>A0ABS1C0B1_9BACT</name>
<protein>
    <submittedName>
        <fullName evidence="2">Uncharacterized protein</fullName>
    </submittedName>
</protein>
<dbReference type="EMBL" id="JAEHFX010000003">
    <property type="protein sequence ID" value="MBK0402841.1"/>
    <property type="molecule type" value="Genomic_DNA"/>
</dbReference>
<organism evidence="2 3">
    <name type="scientific">Adhaeribacter terrigena</name>
    <dbReference type="NCBI Taxonomy" id="2793070"/>
    <lineage>
        <taxon>Bacteria</taxon>
        <taxon>Pseudomonadati</taxon>
        <taxon>Bacteroidota</taxon>
        <taxon>Cytophagia</taxon>
        <taxon>Cytophagales</taxon>
        <taxon>Hymenobacteraceae</taxon>
        <taxon>Adhaeribacter</taxon>
    </lineage>
</organism>
<evidence type="ECO:0000256" key="1">
    <source>
        <dbReference type="SAM" id="SignalP"/>
    </source>
</evidence>